<feature type="compositionally biased region" description="Low complexity" evidence="1">
    <location>
        <begin position="545"/>
        <end position="577"/>
    </location>
</feature>
<reference evidence="2" key="1">
    <citation type="journal article" date="2014" name="Insect Biochem. Mol. Biol.">
        <title>An insight into the sialome of the frog biting fly, Corethrella appendiculata.</title>
        <authorList>
            <person name="Ribeiro J.M.C."/>
            <person name="Chagas A.C."/>
            <person name="Pham V.M."/>
            <person name="Lounibos L.P."/>
            <person name="Calvo E."/>
        </authorList>
    </citation>
    <scope>NUCLEOTIDE SEQUENCE</scope>
    <source>
        <tissue evidence="2">Salivary glands</tissue>
    </source>
</reference>
<feature type="compositionally biased region" description="Low complexity" evidence="1">
    <location>
        <begin position="344"/>
        <end position="371"/>
    </location>
</feature>
<feature type="region of interest" description="Disordered" evidence="1">
    <location>
        <begin position="713"/>
        <end position="734"/>
    </location>
</feature>
<dbReference type="AlphaFoldDB" id="U5ER36"/>
<feature type="region of interest" description="Disordered" evidence="1">
    <location>
        <begin position="311"/>
        <end position="331"/>
    </location>
</feature>
<feature type="compositionally biased region" description="Low complexity" evidence="1">
    <location>
        <begin position="320"/>
        <end position="331"/>
    </location>
</feature>
<name>U5ER36_9DIPT</name>
<feature type="region of interest" description="Disordered" evidence="1">
    <location>
        <begin position="777"/>
        <end position="800"/>
    </location>
</feature>
<feature type="region of interest" description="Disordered" evidence="1">
    <location>
        <begin position="344"/>
        <end position="413"/>
    </location>
</feature>
<dbReference type="EMBL" id="GANO01003948">
    <property type="protein sequence ID" value="JAB55923.1"/>
    <property type="molecule type" value="mRNA"/>
</dbReference>
<accession>U5ER36</accession>
<evidence type="ECO:0000313" key="2">
    <source>
        <dbReference type="EMBL" id="JAB55923.1"/>
    </source>
</evidence>
<feature type="compositionally biased region" description="Low complexity" evidence="1">
    <location>
        <begin position="246"/>
        <end position="264"/>
    </location>
</feature>
<evidence type="ECO:0000256" key="1">
    <source>
        <dbReference type="SAM" id="MobiDB-lite"/>
    </source>
</evidence>
<feature type="compositionally biased region" description="Low complexity" evidence="1">
    <location>
        <begin position="271"/>
        <end position="298"/>
    </location>
</feature>
<feature type="region of interest" description="Disordered" evidence="1">
    <location>
        <begin position="246"/>
        <end position="298"/>
    </location>
</feature>
<feature type="compositionally biased region" description="Polar residues" evidence="1">
    <location>
        <begin position="401"/>
        <end position="413"/>
    </location>
</feature>
<feature type="region of interest" description="Disordered" evidence="1">
    <location>
        <begin position="544"/>
        <end position="591"/>
    </location>
</feature>
<feature type="non-terminal residue" evidence="2">
    <location>
        <position position="1"/>
    </location>
</feature>
<organism evidence="2">
    <name type="scientific">Corethrella appendiculata</name>
    <dbReference type="NCBI Taxonomy" id="1370023"/>
    <lineage>
        <taxon>Eukaryota</taxon>
        <taxon>Metazoa</taxon>
        <taxon>Ecdysozoa</taxon>
        <taxon>Arthropoda</taxon>
        <taxon>Hexapoda</taxon>
        <taxon>Insecta</taxon>
        <taxon>Pterygota</taxon>
        <taxon>Neoptera</taxon>
        <taxon>Endopterygota</taxon>
        <taxon>Diptera</taxon>
        <taxon>Nematocera</taxon>
        <taxon>Culicoidea</taxon>
        <taxon>Chaoboridae</taxon>
        <taxon>Corethrella</taxon>
    </lineage>
</organism>
<protein>
    <submittedName>
        <fullName evidence="2">Uncharacterized protein</fullName>
    </submittedName>
</protein>
<sequence length="979" mass="106786">GIENKDEIYSCAQLEARESISTTSTENKLQEKLSETINKSEIVINKSNNNKETNEINNNREQVIVLKEKVTTTAIATPIAVATKTIKIPVISVNQTNKLQNRRPISVTASIFAASSPIPSTSTSPPSSPSVITTKVIKRAPPQSVTAKIFAQQQQQQQSQRPQNTTSKIFAPRTEDMNKGFLMFSEEEPGLTLLKDEPDDLTHLAPTAGDACIPLEEPGPFFNDMFDDFMLSENYTSLLQDDLNSLDSTHSSSCKTNSTTSTSSNIINLASPTSPTESISQSSTSSSPSSISLASPLTQNSCTSPITVSSLSGSPCSNISQQTSLSTSSQHTIRIPSTLTIGTTTQQQTSIAQQQQQQQHQTNLTTSSTSSNNDPFINYRDEINEINHSPHLLSPGLSKSPEGSSIPSLCSPNGSLPEDELAFMTINIDDELDLSMRAPYISMSEVDDLPLLTADDLMWGVPSSSSISSSVVDSMLTTTTCNPNIVNRNNSNLLLSSTSLQNANKYLIKEEFNGNQSTNNSKSENKQIDSSLAALLCGSVINVQSTSSTSGSSSTTTPTTSSLSPSTSPLSSQITNNSHHHHHQQQQHHQNNNENQIIIQHHQIQTQPQQHHHHILTNNLNSNNICIENKKIKIIDQSNLVHPMVVISPTAYKTCGNTIEAWTMNDLLQLNSTGTGTNNTTNHNNILTSQNCTSNNNNNKLNQTSVITSIVTTNTKKNQNTNKRSSSNSNQSMDTNIQIKRIKSGNNNSNNNTNSINCTNIKSERTSATPQLLQQLMAPSPVPQRTKTKKSTLENNRWNDLNQPDAQIRGLQDQSSNSVLMNLLVSGCDDEMPFEPPEQLLDDSSTCSTNSMFNLQTKNIDSIDDDDDHQLANNPMIGGLSIICAPSTPQTKTTDNLSPSLFTQTDLEIWRAIKNGADPKKINSPQFIPSALTPTSGVNEKELLGNLDPTLLIDDNINTNDEDYEMNIPVNEILQNNLI</sequence>
<proteinExistence type="evidence at transcript level"/>